<keyword evidence="3" id="KW-1003">Cell membrane</keyword>
<evidence type="ECO:0000256" key="5">
    <source>
        <dbReference type="ARBA" id="ARBA00022989"/>
    </source>
</evidence>
<evidence type="ECO:0000256" key="6">
    <source>
        <dbReference type="ARBA" id="ARBA00023136"/>
    </source>
</evidence>
<keyword evidence="5" id="KW-1133">Transmembrane helix</keyword>
<gene>
    <name evidence="8" type="ORF">SAMN05444695_106189</name>
</gene>
<dbReference type="Pfam" id="PF01757">
    <property type="entry name" value="Acyl_transf_3"/>
    <property type="match status" value="1"/>
</dbReference>
<comment type="subcellular location">
    <subcellularLocation>
        <location evidence="1">Cell membrane</location>
        <topology evidence="1">Multi-pass membrane protein</topology>
    </subcellularLocation>
</comment>
<dbReference type="GO" id="GO:0016413">
    <property type="term" value="F:O-acetyltransferase activity"/>
    <property type="evidence" value="ECO:0007669"/>
    <property type="project" value="TreeGrafter"/>
</dbReference>
<dbReference type="AlphaFoldDB" id="A0A1G8JHT8"/>
<dbReference type="InterPro" id="IPR002656">
    <property type="entry name" value="Acyl_transf_3_dom"/>
</dbReference>
<dbReference type="Proteomes" id="UP000183263">
    <property type="component" value="Unassembled WGS sequence"/>
</dbReference>
<evidence type="ECO:0000313" key="9">
    <source>
        <dbReference type="Proteomes" id="UP000183263"/>
    </source>
</evidence>
<evidence type="ECO:0000256" key="3">
    <source>
        <dbReference type="ARBA" id="ARBA00022475"/>
    </source>
</evidence>
<reference evidence="8 9" key="1">
    <citation type="submission" date="2016-10" db="EMBL/GenBank/DDBJ databases">
        <authorList>
            <person name="de Groot N.N."/>
        </authorList>
    </citation>
    <scope>NUCLEOTIDE SEQUENCE [LARGE SCALE GENOMIC DNA]</scope>
    <source>
        <strain evidence="8 9">DSM 44892</strain>
    </source>
</reference>
<dbReference type="GO" id="GO:0009246">
    <property type="term" value="P:enterobacterial common antigen biosynthetic process"/>
    <property type="evidence" value="ECO:0007669"/>
    <property type="project" value="TreeGrafter"/>
</dbReference>
<evidence type="ECO:0000313" key="8">
    <source>
        <dbReference type="EMBL" id="SDI30587.1"/>
    </source>
</evidence>
<evidence type="ECO:0000256" key="4">
    <source>
        <dbReference type="ARBA" id="ARBA00022692"/>
    </source>
</evidence>
<keyword evidence="6" id="KW-0472">Membrane</keyword>
<name>A0A1G8JHT8_9NOCA</name>
<dbReference type="PANTHER" id="PTHR40074">
    <property type="entry name" value="O-ACETYLTRANSFERASE WECH"/>
    <property type="match status" value="1"/>
</dbReference>
<dbReference type="PANTHER" id="PTHR40074:SF4">
    <property type="entry name" value="INNER MEMBRANE PROTEIN YCFT"/>
    <property type="match status" value="1"/>
</dbReference>
<protein>
    <submittedName>
        <fullName evidence="8">Uncharacterized membrane protein YcfT</fullName>
    </submittedName>
</protein>
<proteinExistence type="inferred from homology"/>
<dbReference type="RefSeq" id="WP_083343089.1">
    <property type="nucleotide sequence ID" value="NZ_CP048813.1"/>
</dbReference>
<keyword evidence="9" id="KW-1185">Reference proteome</keyword>
<evidence type="ECO:0000256" key="1">
    <source>
        <dbReference type="ARBA" id="ARBA00004651"/>
    </source>
</evidence>
<sequence length="360" mass="38838">MHTTPTTGSSRAGDPAVAGGVASAAAPAAAKPRHGWVDLAKGVCIVLVVLLHTTNFMVGRGLADPIWHEVNSFAQPVRMPLFFFVSGLFVTKALTMSWTDVLRRRVAPLVYIYALWTVLRFWYFTLFPETSGTAEAAAWWKPLEAAVRPDSGMWFIYALAVFTIAARALRDVAPVTQIAAAGALAVVSPRLEFDSWAWHSMLSYLVFFLLGVYLAPFAHRVAAGSTVPRAMYAVGLCAVASLIYRDSDVGEYTVATVALSVIGLAAGVMVMGRFGEARILEPLRRLGRNTLPVFLMHEIVLGTVIAGLMAVGLDLAVGQRIPAGPLVVTAVAVAVSIGVHRLTLLLRQPWLFTIPDRLMP</sequence>
<evidence type="ECO:0000259" key="7">
    <source>
        <dbReference type="Pfam" id="PF01757"/>
    </source>
</evidence>
<evidence type="ECO:0000256" key="2">
    <source>
        <dbReference type="ARBA" id="ARBA00007400"/>
    </source>
</evidence>
<organism evidence="8 9">
    <name type="scientific">Rhodococcus triatomae</name>
    <dbReference type="NCBI Taxonomy" id="300028"/>
    <lineage>
        <taxon>Bacteria</taxon>
        <taxon>Bacillati</taxon>
        <taxon>Actinomycetota</taxon>
        <taxon>Actinomycetes</taxon>
        <taxon>Mycobacteriales</taxon>
        <taxon>Nocardiaceae</taxon>
        <taxon>Rhodococcus</taxon>
    </lineage>
</organism>
<comment type="similarity">
    <text evidence="2">Belongs to the acyltransferase 3 family.</text>
</comment>
<accession>A0A1G8JHT8</accession>
<feature type="domain" description="Acyltransferase 3" evidence="7">
    <location>
        <begin position="35"/>
        <end position="337"/>
    </location>
</feature>
<dbReference type="OrthoDB" id="4394033at2"/>
<dbReference type="GO" id="GO:0005886">
    <property type="term" value="C:plasma membrane"/>
    <property type="evidence" value="ECO:0007669"/>
    <property type="project" value="UniProtKB-SubCell"/>
</dbReference>
<dbReference type="EMBL" id="FNDN01000006">
    <property type="protein sequence ID" value="SDI30587.1"/>
    <property type="molecule type" value="Genomic_DNA"/>
</dbReference>
<keyword evidence="4" id="KW-0812">Transmembrane</keyword>